<evidence type="ECO:0000313" key="2">
    <source>
        <dbReference type="EMBL" id="TCK03061.1"/>
    </source>
</evidence>
<dbReference type="SUPFAM" id="SSF53756">
    <property type="entry name" value="UDP-Glycosyltransferase/glycogen phosphorylase"/>
    <property type="match status" value="1"/>
</dbReference>
<dbReference type="InterPro" id="IPR050194">
    <property type="entry name" value="Glycosyltransferase_grp1"/>
</dbReference>
<name>A0A4R1G8Q1_9GAMM</name>
<feature type="domain" description="Glycosyl transferase family 1" evidence="1">
    <location>
        <begin position="183"/>
        <end position="360"/>
    </location>
</feature>
<gene>
    <name evidence="2" type="ORF">CLV83_4120</name>
</gene>
<accession>A0A4R1G8Q1</accession>
<dbReference type="CDD" id="cd03801">
    <property type="entry name" value="GT4_PimA-like"/>
    <property type="match status" value="1"/>
</dbReference>
<dbReference type="PANTHER" id="PTHR45947">
    <property type="entry name" value="SULFOQUINOVOSYL TRANSFERASE SQD2"/>
    <property type="match status" value="1"/>
</dbReference>
<dbReference type="AlphaFoldDB" id="A0A4R1G8Q1"/>
<dbReference type="EMBL" id="SMFU01000013">
    <property type="protein sequence ID" value="TCK03061.1"/>
    <property type="molecule type" value="Genomic_DNA"/>
</dbReference>
<organism evidence="2 3">
    <name type="scientific">Marinobacterium mangrovicola</name>
    <dbReference type="NCBI Taxonomy" id="1476959"/>
    <lineage>
        <taxon>Bacteria</taxon>
        <taxon>Pseudomonadati</taxon>
        <taxon>Pseudomonadota</taxon>
        <taxon>Gammaproteobacteria</taxon>
        <taxon>Oceanospirillales</taxon>
        <taxon>Oceanospirillaceae</taxon>
        <taxon>Marinobacterium</taxon>
    </lineage>
</organism>
<dbReference type="Gene3D" id="3.40.50.2000">
    <property type="entry name" value="Glycogen Phosphorylase B"/>
    <property type="match status" value="2"/>
</dbReference>
<evidence type="ECO:0000313" key="3">
    <source>
        <dbReference type="Proteomes" id="UP000294546"/>
    </source>
</evidence>
<dbReference type="InterPro" id="IPR001296">
    <property type="entry name" value="Glyco_trans_1"/>
</dbReference>
<evidence type="ECO:0000259" key="1">
    <source>
        <dbReference type="Pfam" id="PF00534"/>
    </source>
</evidence>
<dbReference type="Proteomes" id="UP000294546">
    <property type="component" value="Unassembled WGS sequence"/>
</dbReference>
<dbReference type="PANTHER" id="PTHR45947:SF3">
    <property type="entry name" value="SULFOQUINOVOSYL TRANSFERASE SQD2"/>
    <property type="match status" value="1"/>
</dbReference>
<keyword evidence="2" id="KW-0808">Transferase</keyword>
<keyword evidence="3" id="KW-1185">Reference proteome</keyword>
<protein>
    <submittedName>
        <fullName evidence="2">Glycosyltransferase involved in cell wall biosynthesis</fullName>
    </submittedName>
</protein>
<dbReference type="OrthoDB" id="9815351at2"/>
<dbReference type="Pfam" id="PF00534">
    <property type="entry name" value="Glycos_transf_1"/>
    <property type="match status" value="1"/>
</dbReference>
<dbReference type="RefSeq" id="WP_132297082.1">
    <property type="nucleotide sequence ID" value="NZ_SMFU01000013.1"/>
</dbReference>
<comment type="caution">
    <text evidence="2">The sequence shown here is derived from an EMBL/GenBank/DDBJ whole genome shotgun (WGS) entry which is preliminary data.</text>
</comment>
<dbReference type="GO" id="GO:0016757">
    <property type="term" value="F:glycosyltransferase activity"/>
    <property type="evidence" value="ECO:0007669"/>
    <property type="project" value="InterPro"/>
</dbReference>
<sequence>MSIKNLIVFSKRLPPEYVGGIETSAYYMIRNLSRQNEFRVRVITVRSKILLLLRTYKREFDGESVLTSHLKKSEMKKLPVIEKMLRGTGFDPAETLIYHNTLDLYPFYEHFRAQGYAQVARSGGNDIFFMEKTARERLVAGINQLDYLIVNSNFSLGRSAELGIDKQRMTVIKGGCEPAPEQTPEIDLADDRPVLLTCGRLVDFKGLEDALHALALVKQEGLSFRFVIVGEGELRPELESLSSRLGLEDDVCFYGKVAPAMVQSFYKRSALYLSTSKDIQKESKGVSYLHTETMGRSICEAQANAVPVVATDAGGVPEMLQPNKTGLLVPQGNVQAIADAVCQLLGDTELRHQMGIAARQFAQTDFGWGRVVGQSIDVIRRIKGDDE</sequence>
<reference evidence="2 3" key="1">
    <citation type="submission" date="2019-03" db="EMBL/GenBank/DDBJ databases">
        <title>Genomic Encyclopedia of Archaeal and Bacterial Type Strains, Phase II (KMG-II): from individual species to whole genera.</title>
        <authorList>
            <person name="Goeker M."/>
        </authorList>
    </citation>
    <scope>NUCLEOTIDE SEQUENCE [LARGE SCALE GENOMIC DNA]</scope>
    <source>
        <strain evidence="2 3">DSM 27697</strain>
    </source>
</reference>
<proteinExistence type="predicted"/>